<dbReference type="Gene3D" id="2.60.40.10">
    <property type="entry name" value="Immunoglobulins"/>
    <property type="match status" value="1"/>
</dbReference>
<accession>A0ABT3GLZ0</accession>
<dbReference type="Proteomes" id="UP001320876">
    <property type="component" value="Unassembled WGS sequence"/>
</dbReference>
<dbReference type="InterPro" id="IPR036116">
    <property type="entry name" value="FN3_sf"/>
</dbReference>
<dbReference type="PANTHER" id="PTHR11452:SF42">
    <property type="entry name" value="ALPHA-GALACTOSIDASE"/>
    <property type="match status" value="1"/>
</dbReference>
<dbReference type="InterPro" id="IPR041233">
    <property type="entry name" value="Melibiase_C"/>
</dbReference>
<dbReference type="InterPro" id="IPR017853">
    <property type="entry name" value="GH"/>
</dbReference>
<sequence length="808" mass="87350">MTLSVPRLLLPLCLVFSPLLSAETAFHAWAERPVMGWNSWDFYGTSINETKSKAQADYMAANLLAHGWDLITVDIQWYEPNATGFNYNANATLVMDEWGRLTPATNRFPSAAGGAGFKPLADYVHSKGLKFGIHMMRGIPRQAWQQDLPVKGTVYSAKDIADPNSTCAWNPDMYGVDMTKPGAQAYYDSIMELVASWEVDFVKIDDLSRPYHLKEIEAIRKAIDKTGRPIVLSTSPGETPVDRGTHVMNHANQWRISDDFWDNWGALYDQFKRLHDWTPYRGPGHFPDADMLPLGKIQGGNNTALGRVTNFTTNEQYTLMSLWAIARSPLIHGGDMTQMDPFTLSLLTNDEVLAVNQHSTHNRQLFRNGDLVAWVADRENSTDKYLAVFNTGSSAANVPVNLATLGFSGAAQVRSLWDQSDLGAYSGTFSPFMPSHGAALYRLSGEVLPTPWMIGATAGDGTVSVSWEDLATATSYRLKRGTSEGGPFTVLADNLDATTFTDNSVVNGTTYYYVVSAIVSGEETPDSGAHAATPAGAPLTVSWNYDRFGTVTGSAIAGVVPVANWNNSWPSNPLSNLIDSAGNPTSLDITYGSQNTWSIQGSSPALDGNGTSNKRLLNGYLNAGPAAWNPPVSRSSVTLSQVPHGYYDLIVYFSSDQAGREGQVTDGTTTYYFTTLGPASIAGSNATLTRTTQASSAAWPGANYAIFSGLSGGDKTVAVQMRDNDEWGGIAAIQIVPQVDPLPAAKLQISLQAGGTTGLLSWPAGLGTILLEESDDLTDWEPADPQPEGNSIVVPIGDSPRFYRLSRP</sequence>
<dbReference type="InterPro" id="IPR013783">
    <property type="entry name" value="Ig-like_fold"/>
</dbReference>
<comment type="catalytic activity">
    <reaction evidence="5">
        <text>Hydrolysis of terminal, non-reducing alpha-D-galactose residues in alpha-D-galactosides, including galactose oligosaccharides, galactomannans and galactolipids.</text>
        <dbReference type="EC" id="3.2.1.22"/>
    </reaction>
</comment>
<dbReference type="Pfam" id="PF17801">
    <property type="entry name" value="Melibiase_C"/>
    <property type="match status" value="1"/>
</dbReference>
<keyword evidence="5" id="KW-1015">Disulfide bond</keyword>
<proteinExistence type="inferred from homology"/>
<dbReference type="RefSeq" id="WP_264488639.1">
    <property type="nucleotide sequence ID" value="NZ_JAPDDT010000008.1"/>
</dbReference>
<dbReference type="CDD" id="cd00063">
    <property type="entry name" value="FN3"/>
    <property type="match status" value="1"/>
</dbReference>
<keyword evidence="3 5" id="KW-0378">Hydrolase</keyword>
<feature type="signal peptide" evidence="7">
    <location>
        <begin position="1"/>
        <end position="21"/>
    </location>
</feature>
<dbReference type="CDD" id="cd14792">
    <property type="entry name" value="GH27"/>
    <property type="match status" value="1"/>
</dbReference>
<dbReference type="SUPFAM" id="SSF51011">
    <property type="entry name" value="Glycosyl hydrolase domain"/>
    <property type="match status" value="1"/>
</dbReference>
<dbReference type="InterPro" id="IPR003961">
    <property type="entry name" value="FN3_dom"/>
</dbReference>
<organism evidence="9 10">
    <name type="scientific">Luteolibacter arcticus</name>
    <dbReference type="NCBI Taxonomy" id="1581411"/>
    <lineage>
        <taxon>Bacteria</taxon>
        <taxon>Pseudomonadati</taxon>
        <taxon>Verrucomicrobiota</taxon>
        <taxon>Verrucomicrobiia</taxon>
        <taxon>Verrucomicrobiales</taxon>
        <taxon>Verrucomicrobiaceae</taxon>
        <taxon>Luteolibacter</taxon>
    </lineage>
</organism>
<feature type="chain" id="PRO_5047451310" description="Alpha-galactosidase" evidence="7">
    <location>
        <begin position="22"/>
        <end position="808"/>
    </location>
</feature>
<evidence type="ECO:0000313" key="10">
    <source>
        <dbReference type="Proteomes" id="UP001320876"/>
    </source>
</evidence>
<evidence type="ECO:0000256" key="2">
    <source>
        <dbReference type="ARBA" id="ARBA00022729"/>
    </source>
</evidence>
<dbReference type="GO" id="GO:0016787">
    <property type="term" value="F:hydrolase activity"/>
    <property type="evidence" value="ECO:0007669"/>
    <property type="project" value="UniProtKB-KW"/>
</dbReference>
<dbReference type="InterPro" id="IPR013785">
    <property type="entry name" value="Aldolase_TIM"/>
</dbReference>
<comment type="similarity">
    <text evidence="1 5">Belongs to the glycosyl hydrolase 27 family.</text>
</comment>
<keyword evidence="4 5" id="KW-0326">Glycosidase</keyword>
<protein>
    <recommendedName>
        <fullName evidence="5">Alpha-galactosidase</fullName>
        <ecNumber evidence="5">3.2.1.22</ecNumber>
    </recommendedName>
    <alternativeName>
        <fullName evidence="5">Melibiase</fullName>
    </alternativeName>
</protein>
<dbReference type="PRINTS" id="PR00740">
    <property type="entry name" value="GLHYDRLASE27"/>
</dbReference>
<evidence type="ECO:0000256" key="7">
    <source>
        <dbReference type="SAM" id="SignalP"/>
    </source>
</evidence>
<keyword evidence="10" id="KW-1185">Reference proteome</keyword>
<feature type="region of interest" description="Disordered" evidence="6">
    <location>
        <begin position="778"/>
        <end position="799"/>
    </location>
</feature>
<feature type="domain" description="Alpha galactosidase C-terminal" evidence="8">
    <location>
        <begin position="369"/>
        <end position="443"/>
    </location>
</feature>
<evidence type="ECO:0000256" key="4">
    <source>
        <dbReference type="ARBA" id="ARBA00023295"/>
    </source>
</evidence>
<dbReference type="Gene3D" id="3.20.20.70">
    <property type="entry name" value="Aldolase class I"/>
    <property type="match status" value="1"/>
</dbReference>
<dbReference type="SUPFAM" id="SSF49265">
    <property type="entry name" value="Fibronectin type III"/>
    <property type="match status" value="1"/>
</dbReference>
<dbReference type="EMBL" id="JAPDDT010000008">
    <property type="protein sequence ID" value="MCW1924532.1"/>
    <property type="molecule type" value="Genomic_DNA"/>
</dbReference>
<dbReference type="Gene3D" id="2.60.40.1180">
    <property type="entry name" value="Golgi alpha-mannosidase II"/>
    <property type="match status" value="1"/>
</dbReference>
<dbReference type="PANTHER" id="PTHR11452">
    <property type="entry name" value="ALPHA-GALACTOSIDASE/ALPHA-N-ACETYLGALACTOSAMINIDASE"/>
    <property type="match status" value="1"/>
</dbReference>
<dbReference type="EC" id="3.2.1.22" evidence="5"/>
<evidence type="ECO:0000313" key="9">
    <source>
        <dbReference type="EMBL" id="MCW1924532.1"/>
    </source>
</evidence>
<evidence type="ECO:0000256" key="1">
    <source>
        <dbReference type="ARBA" id="ARBA00009743"/>
    </source>
</evidence>
<evidence type="ECO:0000256" key="5">
    <source>
        <dbReference type="RuleBase" id="RU361168"/>
    </source>
</evidence>
<evidence type="ECO:0000259" key="8">
    <source>
        <dbReference type="Pfam" id="PF17801"/>
    </source>
</evidence>
<gene>
    <name evidence="9" type="ORF">OKA05_18345</name>
</gene>
<evidence type="ECO:0000256" key="6">
    <source>
        <dbReference type="SAM" id="MobiDB-lite"/>
    </source>
</evidence>
<name>A0ABT3GLZ0_9BACT</name>
<dbReference type="InterPro" id="IPR013780">
    <property type="entry name" value="Glyco_hydro_b"/>
</dbReference>
<comment type="caution">
    <text evidence="9">The sequence shown here is derived from an EMBL/GenBank/DDBJ whole genome shotgun (WGS) entry which is preliminary data.</text>
</comment>
<dbReference type="InterPro" id="IPR002241">
    <property type="entry name" value="Glyco_hydro_27"/>
</dbReference>
<dbReference type="Pfam" id="PF16499">
    <property type="entry name" value="Melibiase_2"/>
    <property type="match status" value="2"/>
</dbReference>
<dbReference type="SUPFAM" id="SSF51445">
    <property type="entry name" value="(Trans)glycosidases"/>
    <property type="match status" value="1"/>
</dbReference>
<reference evidence="9 10" key="1">
    <citation type="submission" date="2022-10" db="EMBL/GenBank/DDBJ databases">
        <title>Luteolibacter arcticus strain CCTCC AB 2014275, whole genome shotgun sequencing project.</title>
        <authorList>
            <person name="Zhao G."/>
            <person name="Shen L."/>
        </authorList>
    </citation>
    <scope>NUCLEOTIDE SEQUENCE [LARGE SCALE GENOMIC DNA]</scope>
    <source>
        <strain evidence="9 10">CCTCC AB 2014275</strain>
    </source>
</reference>
<keyword evidence="2 7" id="KW-0732">Signal</keyword>
<evidence type="ECO:0000256" key="3">
    <source>
        <dbReference type="ARBA" id="ARBA00022801"/>
    </source>
</evidence>